<evidence type="ECO:0000256" key="1">
    <source>
        <dbReference type="SAM" id="MobiDB-lite"/>
    </source>
</evidence>
<evidence type="ECO:0000313" key="2">
    <source>
        <dbReference type="EMBL" id="KKN03822.1"/>
    </source>
</evidence>
<dbReference type="AlphaFoldDB" id="A0A0F9MWM9"/>
<feature type="region of interest" description="Disordered" evidence="1">
    <location>
        <begin position="56"/>
        <end position="83"/>
    </location>
</feature>
<accession>A0A0F9MWM9</accession>
<dbReference type="EMBL" id="LAZR01004993">
    <property type="protein sequence ID" value="KKN03822.1"/>
    <property type="molecule type" value="Genomic_DNA"/>
</dbReference>
<organism evidence="2">
    <name type="scientific">marine sediment metagenome</name>
    <dbReference type="NCBI Taxonomy" id="412755"/>
    <lineage>
        <taxon>unclassified sequences</taxon>
        <taxon>metagenomes</taxon>
        <taxon>ecological metagenomes</taxon>
    </lineage>
</organism>
<name>A0A0F9MWM9_9ZZZZ</name>
<gene>
    <name evidence="2" type="ORF">LCGC14_1103950</name>
</gene>
<sequence length="134" mass="15213">MMKVDEAGERRYDIHLRKREARAAINPLTRLVHDEVLDGPRHSVEPHIPMRLGRPLVRRPGAARRTGYRRNKPHSGPIRTTSDESFCEKCGIGVDAGGFYNRAATGRAEPVPPERLEELRHYATEQEAIRAALR</sequence>
<proteinExistence type="predicted"/>
<protein>
    <submittedName>
        <fullName evidence="2">Uncharacterized protein</fullName>
    </submittedName>
</protein>
<comment type="caution">
    <text evidence="2">The sequence shown here is derived from an EMBL/GenBank/DDBJ whole genome shotgun (WGS) entry which is preliminary data.</text>
</comment>
<reference evidence="2" key="1">
    <citation type="journal article" date="2015" name="Nature">
        <title>Complex archaea that bridge the gap between prokaryotes and eukaryotes.</title>
        <authorList>
            <person name="Spang A."/>
            <person name="Saw J.H."/>
            <person name="Jorgensen S.L."/>
            <person name="Zaremba-Niedzwiedzka K."/>
            <person name="Martijn J."/>
            <person name="Lind A.E."/>
            <person name="van Eijk R."/>
            <person name="Schleper C."/>
            <person name="Guy L."/>
            <person name="Ettema T.J."/>
        </authorList>
    </citation>
    <scope>NUCLEOTIDE SEQUENCE</scope>
</reference>